<name>A0A5C7HIQ3_9ROSI</name>
<dbReference type="OrthoDB" id="1729074at2759"/>
<keyword evidence="1" id="KW-0862">Zinc</keyword>
<dbReference type="AlphaFoldDB" id="A0A5C7HIQ3"/>
<feature type="compositionally biased region" description="Low complexity" evidence="2">
    <location>
        <begin position="329"/>
        <end position="353"/>
    </location>
</feature>
<gene>
    <name evidence="4" type="ORF">EZV62_018057</name>
</gene>
<dbReference type="GO" id="GO:0003676">
    <property type="term" value="F:nucleic acid binding"/>
    <property type="evidence" value="ECO:0007669"/>
    <property type="project" value="InterPro"/>
</dbReference>
<dbReference type="GO" id="GO:0008270">
    <property type="term" value="F:zinc ion binding"/>
    <property type="evidence" value="ECO:0007669"/>
    <property type="project" value="UniProtKB-KW"/>
</dbReference>
<feature type="compositionally biased region" description="Basic and acidic residues" evidence="2">
    <location>
        <begin position="205"/>
        <end position="226"/>
    </location>
</feature>
<comment type="caution">
    <text evidence="4">The sequence shown here is derived from an EMBL/GenBank/DDBJ whole genome shotgun (WGS) entry which is preliminary data.</text>
</comment>
<sequence>MGTKELARLCENLSIKDEYSEIYRVSEGVEKEGVEDVDHCLVGKVLSGKRVNREAFNNPEDRNQIWRRGPWHFDRSLIVLVKPEGTGDISQLSFDIAEFWVQIHDIPIMCMNRRMAKWLAEQIGRVIEIPIESRECWGKFLRVKVSIDISKPLKRWLRLKLDKTENIVVVGLKYERLSEFCYVCGRIGHGINECTDGEAKKEAIEGSSVKEKSSEDNREAGRKETQTMELSSVALQKGGIESFATVAPNGGEMKLLEAHPSVERVGNDATLNSLSKGSGDQEKGQANELQVQVGSQAKGKKWKRAARKGQRKVMAGIGANPLQRKLIVSRSSLKSPTRSSSSFSQIKSSLKSNSGKKTENPGLISHGSPQRQSSPTKPYQERGLYASSKRKVNFEILEEERESKKGKATELAAPTLILVETAEPAEQARREP</sequence>
<organism evidence="4 5">
    <name type="scientific">Acer yangbiense</name>
    <dbReference type="NCBI Taxonomy" id="1000413"/>
    <lineage>
        <taxon>Eukaryota</taxon>
        <taxon>Viridiplantae</taxon>
        <taxon>Streptophyta</taxon>
        <taxon>Embryophyta</taxon>
        <taxon>Tracheophyta</taxon>
        <taxon>Spermatophyta</taxon>
        <taxon>Magnoliopsida</taxon>
        <taxon>eudicotyledons</taxon>
        <taxon>Gunneridae</taxon>
        <taxon>Pentapetalae</taxon>
        <taxon>rosids</taxon>
        <taxon>malvids</taxon>
        <taxon>Sapindales</taxon>
        <taxon>Sapindaceae</taxon>
        <taxon>Hippocastanoideae</taxon>
        <taxon>Acereae</taxon>
        <taxon>Acer</taxon>
    </lineage>
</organism>
<evidence type="ECO:0000313" key="4">
    <source>
        <dbReference type="EMBL" id="TXG56744.1"/>
    </source>
</evidence>
<accession>A0A5C7HIQ3</accession>
<evidence type="ECO:0000256" key="1">
    <source>
        <dbReference type="PROSITE-ProRule" id="PRU00047"/>
    </source>
</evidence>
<evidence type="ECO:0000259" key="3">
    <source>
        <dbReference type="PROSITE" id="PS50158"/>
    </source>
</evidence>
<feature type="region of interest" description="Disordered" evidence="2">
    <location>
        <begin position="205"/>
        <end position="228"/>
    </location>
</feature>
<proteinExistence type="predicted"/>
<feature type="compositionally biased region" description="Polar residues" evidence="2">
    <location>
        <begin position="269"/>
        <end position="278"/>
    </location>
</feature>
<keyword evidence="1" id="KW-0863">Zinc-finger</keyword>
<evidence type="ECO:0000313" key="5">
    <source>
        <dbReference type="Proteomes" id="UP000323000"/>
    </source>
</evidence>
<feature type="domain" description="CCHC-type" evidence="3">
    <location>
        <begin position="181"/>
        <end position="196"/>
    </location>
</feature>
<dbReference type="InterPro" id="IPR001878">
    <property type="entry name" value="Znf_CCHC"/>
</dbReference>
<protein>
    <recommendedName>
        <fullName evidence="3">CCHC-type domain-containing protein</fullName>
    </recommendedName>
</protein>
<dbReference type="PROSITE" id="PS50158">
    <property type="entry name" value="ZF_CCHC"/>
    <property type="match status" value="1"/>
</dbReference>
<dbReference type="EMBL" id="VAHF01000008">
    <property type="protein sequence ID" value="TXG56744.1"/>
    <property type="molecule type" value="Genomic_DNA"/>
</dbReference>
<dbReference type="Pfam" id="PF14392">
    <property type="entry name" value="zf-CCHC_4"/>
    <property type="match status" value="1"/>
</dbReference>
<keyword evidence="5" id="KW-1185">Reference proteome</keyword>
<keyword evidence="1" id="KW-0479">Metal-binding</keyword>
<dbReference type="InterPro" id="IPR025836">
    <property type="entry name" value="Zn_knuckle_CX2CX4HX4C"/>
</dbReference>
<dbReference type="InterPro" id="IPR040256">
    <property type="entry name" value="At4g02000-like"/>
</dbReference>
<dbReference type="PANTHER" id="PTHR31286:SF167">
    <property type="entry name" value="OS09G0268800 PROTEIN"/>
    <property type="match status" value="1"/>
</dbReference>
<reference evidence="5" key="1">
    <citation type="journal article" date="2019" name="Gigascience">
        <title>De novo genome assembly of the endangered Acer yangbiense, a plant species with extremely small populations endemic to Yunnan Province, China.</title>
        <authorList>
            <person name="Yang J."/>
            <person name="Wariss H.M."/>
            <person name="Tao L."/>
            <person name="Zhang R."/>
            <person name="Yun Q."/>
            <person name="Hollingsworth P."/>
            <person name="Dao Z."/>
            <person name="Luo G."/>
            <person name="Guo H."/>
            <person name="Ma Y."/>
            <person name="Sun W."/>
        </authorList>
    </citation>
    <scope>NUCLEOTIDE SEQUENCE [LARGE SCALE GENOMIC DNA]</scope>
    <source>
        <strain evidence="5">cv. Malutang</strain>
    </source>
</reference>
<dbReference type="Proteomes" id="UP000323000">
    <property type="component" value="Chromosome 8"/>
</dbReference>
<feature type="compositionally biased region" description="Polar residues" evidence="2">
    <location>
        <begin position="367"/>
        <end position="377"/>
    </location>
</feature>
<feature type="region of interest" description="Disordered" evidence="2">
    <location>
        <begin position="264"/>
        <end position="386"/>
    </location>
</feature>
<feature type="compositionally biased region" description="Basic residues" evidence="2">
    <location>
        <begin position="298"/>
        <end position="311"/>
    </location>
</feature>
<dbReference type="PANTHER" id="PTHR31286">
    <property type="entry name" value="GLYCINE-RICH CELL WALL STRUCTURAL PROTEIN 1.8-LIKE"/>
    <property type="match status" value="1"/>
</dbReference>
<evidence type="ECO:0000256" key="2">
    <source>
        <dbReference type="SAM" id="MobiDB-lite"/>
    </source>
</evidence>